<feature type="transmembrane region" description="Helical" evidence="1">
    <location>
        <begin position="12"/>
        <end position="35"/>
    </location>
</feature>
<dbReference type="EMBL" id="LR134155">
    <property type="protein sequence ID" value="VEA68813.1"/>
    <property type="molecule type" value="Genomic_DNA"/>
</dbReference>
<evidence type="ECO:0000256" key="1">
    <source>
        <dbReference type="SAM" id="Phobius"/>
    </source>
</evidence>
<keyword evidence="1" id="KW-0812">Transmembrane</keyword>
<reference evidence="2 3" key="1">
    <citation type="submission" date="2018-12" db="EMBL/GenBank/DDBJ databases">
        <authorList>
            <consortium name="Pathogen Informatics"/>
        </authorList>
    </citation>
    <scope>NUCLEOTIDE SEQUENCE [LARGE SCALE GENOMIC DNA]</scope>
    <source>
        <strain evidence="2 3">NCTC9419</strain>
    </source>
</reference>
<accession>A0A3S4FN68</accession>
<feature type="transmembrane region" description="Helical" evidence="1">
    <location>
        <begin position="41"/>
        <end position="62"/>
    </location>
</feature>
<evidence type="ECO:0000313" key="2">
    <source>
        <dbReference type="EMBL" id="VEA68813.1"/>
    </source>
</evidence>
<proteinExistence type="predicted"/>
<evidence type="ECO:0000313" key="3">
    <source>
        <dbReference type="Proteomes" id="UP000271603"/>
    </source>
</evidence>
<organism evidence="2 3">
    <name type="scientific">Serratia rubidaea</name>
    <name type="common">Serratia marinorubra</name>
    <dbReference type="NCBI Taxonomy" id="61652"/>
    <lineage>
        <taxon>Bacteria</taxon>
        <taxon>Pseudomonadati</taxon>
        <taxon>Pseudomonadota</taxon>
        <taxon>Gammaproteobacteria</taxon>
        <taxon>Enterobacterales</taxon>
        <taxon>Yersiniaceae</taxon>
        <taxon>Serratia</taxon>
    </lineage>
</organism>
<dbReference type="AlphaFoldDB" id="A0A3S4FN68"/>
<name>A0A3S4FN68_SERRU</name>
<gene>
    <name evidence="2" type="ORF">NCTC9419_00624</name>
</gene>
<keyword evidence="1" id="KW-0472">Membrane</keyword>
<sequence length="69" mass="7491">MNLISPKSSHARLISLFYVIAYIANWVPILLGVVIDHASLQLAVNLLFMVSAVVCLALGLLVTRAGFPR</sequence>
<keyword evidence="1" id="KW-1133">Transmembrane helix</keyword>
<protein>
    <submittedName>
        <fullName evidence="2">Uncharacterized protein</fullName>
    </submittedName>
</protein>
<dbReference type="Proteomes" id="UP000271603">
    <property type="component" value="Chromosome"/>
</dbReference>